<dbReference type="PIRSF" id="PIRSF000018">
    <property type="entry name" value="Mb_ADH_cyt_c"/>
    <property type="match status" value="1"/>
</dbReference>
<dbReference type="EMBL" id="CP015581">
    <property type="protein sequence ID" value="ARV00222.1"/>
    <property type="molecule type" value="Genomic_DNA"/>
</dbReference>
<keyword evidence="5 11" id="KW-0479">Metal-binding</keyword>
<keyword evidence="16" id="KW-1185">Reference proteome</keyword>
<evidence type="ECO:0000256" key="10">
    <source>
        <dbReference type="ARBA" id="ARBA00023136"/>
    </source>
</evidence>
<dbReference type="InterPro" id="IPR051459">
    <property type="entry name" value="Cytochrome_c-type_DH"/>
</dbReference>
<evidence type="ECO:0000313" key="14">
    <source>
        <dbReference type="EMBL" id="ARU96185.1"/>
    </source>
</evidence>
<reference evidence="16 17" key="1">
    <citation type="submission" date="2016-05" db="EMBL/GenBank/DDBJ databases">
        <title>Complete genome sequence of two 2,5-diketo-D-glunonic acid producing strain Tatumella citrea.</title>
        <authorList>
            <person name="Duan C."/>
            <person name="Yang J."/>
            <person name="Yang S."/>
        </authorList>
    </citation>
    <scope>NUCLEOTIDE SEQUENCE [LARGE SCALE GENOMIC DNA]</scope>
    <source>
        <strain evidence="15 16">ATCC 39140</strain>
        <strain evidence="14 17">DSM 13699</strain>
    </source>
</reference>
<dbReference type="InterPro" id="IPR014353">
    <property type="entry name" value="Membr-bd_ADH_cyt_c"/>
</dbReference>
<dbReference type="GO" id="GO:0020037">
    <property type="term" value="F:heme binding"/>
    <property type="evidence" value="ECO:0007669"/>
    <property type="project" value="InterPro"/>
</dbReference>
<evidence type="ECO:0000256" key="11">
    <source>
        <dbReference type="PROSITE-ProRule" id="PRU00433"/>
    </source>
</evidence>
<comment type="subcellular location">
    <subcellularLocation>
        <location evidence="1">Cell membrane</location>
    </subcellularLocation>
</comment>
<dbReference type="KEGG" id="tci:A7K98_12610"/>
<keyword evidence="3" id="KW-1003">Cell membrane</keyword>
<dbReference type="EMBL" id="CP015579">
    <property type="protein sequence ID" value="ARU96185.1"/>
    <property type="molecule type" value="Genomic_DNA"/>
</dbReference>
<evidence type="ECO:0000256" key="1">
    <source>
        <dbReference type="ARBA" id="ARBA00004236"/>
    </source>
</evidence>
<gene>
    <name evidence="14" type="ORF">A7K98_12610</name>
    <name evidence="15" type="ORF">A7K99_12600</name>
</gene>
<dbReference type="InterPro" id="IPR008168">
    <property type="entry name" value="Cyt_C_IC"/>
</dbReference>
<dbReference type="GO" id="GO:0009055">
    <property type="term" value="F:electron transfer activity"/>
    <property type="evidence" value="ECO:0007669"/>
    <property type="project" value="InterPro"/>
</dbReference>
<evidence type="ECO:0000313" key="17">
    <source>
        <dbReference type="Proteomes" id="UP000195814"/>
    </source>
</evidence>
<dbReference type="Gene3D" id="1.10.760.10">
    <property type="entry name" value="Cytochrome c-like domain"/>
    <property type="match status" value="2"/>
</dbReference>
<dbReference type="PROSITE" id="PS51007">
    <property type="entry name" value="CYTC"/>
    <property type="match status" value="2"/>
</dbReference>
<dbReference type="PANTHER" id="PTHR35008:SF8">
    <property type="entry name" value="ALCOHOL DEHYDROGENASE CYTOCHROME C SUBUNIT"/>
    <property type="match status" value="1"/>
</dbReference>
<dbReference type="PRINTS" id="PR00605">
    <property type="entry name" value="CYTCHROMECIC"/>
</dbReference>
<dbReference type="InterPro" id="IPR036909">
    <property type="entry name" value="Cyt_c-like_dom_sf"/>
</dbReference>
<organism evidence="14 17">
    <name type="scientific">Tatumella citrea</name>
    <name type="common">Pantoea citrea</name>
    <dbReference type="NCBI Taxonomy" id="53336"/>
    <lineage>
        <taxon>Bacteria</taxon>
        <taxon>Pseudomonadati</taxon>
        <taxon>Pseudomonadota</taxon>
        <taxon>Gammaproteobacteria</taxon>
        <taxon>Enterobacterales</taxon>
        <taxon>Erwiniaceae</taxon>
        <taxon>Tatumella</taxon>
    </lineage>
</organism>
<dbReference type="SUPFAM" id="SSF46626">
    <property type="entry name" value="Cytochrome c"/>
    <property type="match status" value="3"/>
</dbReference>
<keyword evidence="8" id="KW-0249">Electron transport</keyword>
<keyword evidence="10" id="KW-0472">Membrane</keyword>
<evidence type="ECO:0000256" key="4">
    <source>
        <dbReference type="ARBA" id="ARBA00022617"/>
    </source>
</evidence>
<dbReference type="Proteomes" id="UP000195814">
    <property type="component" value="Chromosome"/>
</dbReference>
<accession>A0A1Y0LEI1</accession>
<evidence type="ECO:0000256" key="8">
    <source>
        <dbReference type="ARBA" id="ARBA00022982"/>
    </source>
</evidence>
<evidence type="ECO:0000259" key="13">
    <source>
        <dbReference type="PROSITE" id="PS51007"/>
    </source>
</evidence>
<feature type="region of interest" description="Disordered" evidence="12">
    <location>
        <begin position="359"/>
        <end position="381"/>
    </location>
</feature>
<evidence type="ECO:0000256" key="5">
    <source>
        <dbReference type="ARBA" id="ARBA00022723"/>
    </source>
</evidence>
<evidence type="ECO:0000256" key="9">
    <source>
        <dbReference type="ARBA" id="ARBA00023004"/>
    </source>
</evidence>
<dbReference type="AlphaFoldDB" id="A0A1Y0LEI1"/>
<dbReference type="GO" id="GO:0016614">
    <property type="term" value="F:oxidoreductase activity, acting on CH-OH group of donors"/>
    <property type="evidence" value="ECO:0007669"/>
    <property type="project" value="InterPro"/>
</dbReference>
<proteinExistence type="predicted"/>
<dbReference type="Proteomes" id="UP000195729">
    <property type="component" value="Chromosome"/>
</dbReference>
<dbReference type="PANTHER" id="PTHR35008">
    <property type="entry name" value="BLL4482 PROTEIN-RELATED"/>
    <property type="match status" value="1"/>
</dbReference>
<evidence type="ECO:0000256" key="3">
    <source>
        <dbReference type="ARBA" id="ARBA00022475"/>
    </source>
</evidence>
<dbReference type="Pfam" id="PF00034">
    <property type="entry name" value="Cytochrom_C"/>
    <property type="match status" value="2"/>
</dbReference>
<evidence type="ECO:0000256" key="12">
    <source>
        <dbReference type="SAM" id="MobiDB-lite"/>
    </source>
</evidence>
<feature type="compositionally biased region" description="Basic and acidic residues" evidence="12">
    <location>
        <begin position="372"/>
        <end position="381"/>
    </location>
</feature>
<keyword evidence="4 11" id="KW-0349">Heme</keyword>
<evidence type="ECO:0000313" key="16">
    <source>
        <dbReference type="Proteomes" id="UP000195729"/>
    </source>
</evidence>
<feature type="domain" description="Cytochrome c" evidence="13">
    <location>
        <begin position="115"/>
        <end position="228"/>
    </location>
</feature>
<dbReference type="InterPro" id="IPR009056">
    <property type="entry name" value="Cyt_c-like_dom"/>
</dbReference>
<evidence type="ECO:0000313" key="15">
    <source>
        <dbReference type="EMBL" id="ARV00222.1"/>
    </source>
</evidence>
<keyword evidence="2" id="KW-0813">Transport</keyword>
<protein>
    <submittedName>
        <fullName evidence="14">Alcohol dehydrogenase</fullName>
    </submittedName>
</protein>
<name>A0A1Y0LEI1_TATCI</name>
<evidence type="ECO:0000256" key="7">
    <source>
        <dbReference type="ARBA" id="ARBA00022737"/>
    </source>
</evidence>
<sequence length="381" mass="41428">MTTPVGAIYSTNITPDKQTGIGDYTYDDFARALRQGIARDGRHLYPAMPYTEYAKVNDDDMHALYAYFMHGVTAVHQPNKPSDIPWPLNMRWPLAVWNKLFLDNTPFKNDPAQSAEWNRGAYLVQGLEHCGACHTPRGIAFQEKASDEKGADFLTGGTLEGWHAPDLTGNVKSGLGRWSTGDLQTFLKTGRNDQSAAFGSMSEAIGHSTQHLTDADLHAMAVYIKSLKSSDPEAQPPATTDSTTAALIRGDLSQTGAEEYMDNCAACHRLDGKGYAKTFPTLAGNPVLLSDDPSSLISIVLTGGKMPVTQQSVTGLTMPDFGWRLSDQQVADVVSFIRSSWGNNAGKVEAKQVADIRKLMPVPNQADNPQVKAEKPDPAKK</sequence>
<keyword evidence="7" id="KW-0677">Repeat</keyword>
<keyword evidence="9 11" id="KW-0408">Iron</keyword>
<dbReference type="GO" id="GO:0005506">
    <property type="term" value="F:iron ion binding"/>
    <property type="evidence" value="ECO:0007669"/>
    <property type="project" value="InterPro"/>
</dbReference>
<keyword evidence="6" id="KW-0732">Signal</keyword>
<evidence type="ECO:0000256" key="6">
    <source>
        <dbReference type="ARBA" id="ARBA00022729"/>
    </source>
</evidence>
<feature type="domain" description="Cytochrome c" evidence="13">
    <location>
        <begin position="251"/>
        <end position="341"/>
    </location>
</feature>
<evidence type="ECO:0000256" key="2">
    <source>
        <dbReference type="ARBA" id="ARBA00022448"/>
    </source>
</evidence>
<dbReference type="GO" id="GO:0005886">
    <property type="term" value="C:plasma membrane"/>
    <property type="evidence" value="ECO:0007669"/>
    <property type="project" value="UniProtKB-SubCell"/>
</dbReference>